<evidence type="ECO:0000256" key="2">
    <source>
        <dbReference type="ARBA" id="ARBA00022490"/>
    </source>
</evidence>
<dbReference type="InterPro" id="IPR058582">
    <property type="entry name" value="KH_NusA_2nd"/>
</dbReference>
<evidence type="ECO:0000256" key="6">
    <source>
        <dbReference type="ARBA" id="ARBA00023163"/>
    </source>
</evidence>
<feature type="domain" description="K Homology" evidence="8">
    <location>
        <begin position="304"/>
        <end position="412"/>
    </location>
</feature>
<protein>
    <recommendedName>
        <fullName evidence="7">Transcription termination/antitermination protein NusA</fullName>
    </recommendedName>
</protein>
<sequence>MASINLIESFQDFKEAENIDRPTLMKVLEDVFKTLLRKKYGSDDNFDVIVNDQTGDLEIFRRRIIVEDGFSEDDLAEVELAEALKLDPDYTVGEELYEEVNVFDFGRRAILAAKQTLAARISDLKKNSLLQKYADRVGEIITGEVYQIWRKELMLLDDDNNELLLPKGEQIPGDFFKKGEPIRAVVKKVEMRNNTPVIILSRTHPSFLEKLLEIEVPEILDGLITIKKIVREPGERAKVAVESYDDRIDPVGACVGMKGSRIHGIVRELHNENIDIINYSQNIQLLIQRALTPAKVNRIDVNAENHHVDVYMDTDQVSLAIGKKGVNIKLAQQLTGYGIDVFRDVKESADFDIDLEEFSDEIEEWVIQEFKKVGCDTALSVLELSVEELIRRTDLEEETVRDVRRILEAEFEDDGTEA</sequence>
<accession>A0A5M6CEC8</accession>
<dbReference type="GO" id="GO:0005829">
    <property type="term" value="C:cytosol"/>
    <property type="evidence" value="ECO:0007669"/>
    <property type="project" value="TreeGrafter"/>
</dbReference>
<dbReference type="InterPro" id="IPR015946">
    <property type="entry name" value="KH_dom-like_a/b"/>
</dbReference>
<evidence type="ECO:0000256" key="3">
    <source>
        <dbReference type="ARBA" id="ARBA00022814"/>
    </source>
</evidence>
<feature type="domain" description="K Homology" evidence="8">
    <location>
        <begin position="233"/>
        <end position="295"/>
    </location>
</feature>
<evidence type="ECO:0000313" key="9">
    <source>
        <dbReference type="EMBL" id="KAA5533451.1"/>
    </source>
</evidence>
<keyword evidence="1 7" id="KW-0806">Transcription termination</keyword>
<dbReference type="PANTHER" id="PTHR22648">
    <property type="entry name" value="TRANSCRIPTION TERMINATION FACTOR NUSA"/>
    <property type="match status" value="1"/>
</dbReference>
<dbReference type="Pfam" id="PF26594">
    <property type="entry name" value="KH_NusA_2nd"/>
    <property type="match status" value="1"/>
</dbReference>
<dbReference type="CDD" id="cd04455">
    <property type="entry name" value="S1_NusA"/>
    <property type="match status" value="1"/>
</dbReference>
<dbReference type="EMBL" id="VWSH01000003">
    <property type="protein sequence ID" value="KAA5533451.1"/>
    <property type="molecule type" value="Genomic_DNA"/>
</dbReference>
<dbReference type="InterPro" id="IPR009019">
    <property type="entry name" value="KH_sf_prok-type"/>
</dbReference>
<dbReference type="Proteomes" id="UP000323632">
    <property type="component" value="Unassembled WGS sequence"/>
</dbReference>
<keyword evidence="10" id="KW-1185">Reference proteome</keyword>
<evidence type="ECO:0000256" key="7">
    <source>
        <dbReference type="HAMAP-Rule" id="MF_00945"/>
    </source>
</evidence>
<dbReference type="InterPro" id="IPR004087">
    <property type="entry name" value="KH_dom"/>
</dbReference>
<dbReference type="InterPro" id="IPR010213">
    <property type="entry name" value="TF_NusA"/>
</dbReference>
<dbReference type="SUPFAM" id="SSF50249">
    <property type="entry name" value="Nucleic acid-binding proteins"/>
    <property type="match status" value="1"/>
</dbReference>
<dbReference type="CDD" id="cd02134">
    <property type="entry name" value="KH-II_NusA_rpt1"/>
    <property type="match status" value="1"/>
</dbReference>
<keyword evidence="6 7" id="KW-0804">Transcription</keyword>
<dbReference type="HAMAP" id="MF_00945_B">
    <property type="entry name" value="NusA_B"/>
    <property type="match status" value="1"/>
</dbReference>
<evidence type="ECO:0000256" key="5">
    <source>
        <dbReference type="ARBA" id="ARBA00023015"/>
    </source>
</evidence>
<dbReference type="PROSITE" id="PS50084">
    <property type="entry name" value="KH_TYPE_1"/>
    <property type="match status" value="1"/>
</dbReference>
<dbReference type="Gene3D" id="3.30.300.20">
    <property type="match status" value="2"/>
</dbReference>
<comment type="caution">
    <text evidence="9">The sequence shown here is derived from an EMBL/GenBank/DDBJ whole genome shotgun (WGS) entry which is preliminary data.</text>
</comment>
<gene>
    <name evidence="7 9" type="primary">nusA</name>
    <name evidence="9" type="ORF">F0919_12995</name>
</gene>
<keyword evidence="2 7" id="KW-0963">Cytoplasm</keyword>
<dbReference type="CDD" id="cd22529">
    <property type="entry name" value="KH-II_NusA_rpt2"/>
    <property type="match status" value="1"/>
</dbReference>
<dbReference type="InterPro" id="IPR012340">
    <property type="entry name" value="NA-bd_OB-fold"/>
</dbReference>
<evidence type="ECO:0000256" key="1">
    <source>
        <dbReference type="ARBA" id="ARBA00022472"/>
    </source>
</evidence>
<dbReference type="GO" id="GO:0003700">
    <property type="term" value="F:DNA-binding transcription factor activity"/>
    <property type="evidence" value="ECO:0007669"/>
    <property type="project" value="InterPro"/>
</dbReference>
<comment type="function">
    <text evidence="7">Participates in both transcription termination and antitermination.</text>
</comment>
<organism evidence="9 10">
    <name type="scientific">Taibaiella lutea</name>
    <dbReference type="NCBI Taxonomy" id="2608001"/>
    <lineage>
        <taxon>Bacteria</taxon>
        <taxon>Pseudomonadati</taxon>
        <taxon>Bacteroidota</taxon>
        <taxon>Chitinophagia</taxon>
        <taxon>Chitinophagales</taxon>
        <taxon>Chitinophagaceae</taxon>
        <taxon>Taibaiella</taxon>
    </lineage>
</organism>
<proteinExistence type="inferred from homology"/>
<evidence type="ECO:0000313" key="10">
    <source>
        <dbReference type="Proteomes" id="UP000323632"/>
    </source>
</evidence>
<comment type="similarity">
    <text evidence="7">Belongs to the NusA family.</text>
</comment>
<keyword evidence="4 7" id="KW-0694">RNA-binding</keyword>
<dbReference type="NCBIfam" id="TIGR01953">
    <property type="entry name" value="NusA"/>
    <property type="match status" value="1"/>
</dbReference>
<name>A0A5M6CEC8_9BACT</name>
<comment type="subcellular location">
    <subcellularLocation>
        <location evidence="7">Cytoplasm</location>
    </subcellularLocation>
</comment>
<evidence type="ECO:0000256" key="4">
    <source>
        <dbReference type="ARBA" id="ARBA00022884"/>
    </source>
</evidence>
<dbReference type="InterPro" id="IPR036555">
    <property type="entry name" value="NusA_N_sf"/>
</dbReference>
<comment type="subunit">
    <text evidence="7">Monomer. Binds directly to the core enzyme of the DNA-dependent RNA polymerase and to nascent RNA.</text>
</comment>
<dbReference type="PANTHER" id="PTHR22648:SF0">
    <property type="entry name" value="TRANSCRIPTION TERMINATION_ANTITERMINATION PROTEIN NUSA"/>
    <property type="match status" value="1"/>
</dbReference>
<dbReference type="AlphaFoldDB" id="A0A5M6CEC8"/>
<reference evidence="9 10" key="1">
    <citation type="submission" date="2019-09" db="EMBL/GenBank/DDBJ databases">
        <title>Genome sequence and assembly of Taibaiella sp.</title>
        <authorList>
            <person name="Chhetri G."/>
        </authorList>
    </citation>
    <scope>NUCLEOTIDE SEQUENCE [LARGE SCALE GENOMIC DNA]</scope>
    <source>
        <strain evidence="9 10">KVB11</strain>
    </source>
</reference>
<dbReference type="InterPro" id="IPR013735">
    <property type="entry name" value="TF_NusA_N"/>
</dbReference>
<dbReference type="GO" id="GO:0006353">
    <property type="term" value="P:DNA-templated transcription termination"/>
    <property type="evidence" value="ECO:0007669"/>
    <property type="project" value="UniProtKB-UniRule"/>
</dbReference>
<dbReference type="SUPFAM" id="SSF69705">
    <property type="entry name" value="Transcription factor NusA, N-terminal domain"/>
    <property type="match status" value="1"/>
</dbReference>
<dbReference type="Gene3D" id="3.30.1480.10">
    <property type="entry name" value="NusA, N-terminal domain"/>
    <property type="match status" value="1"/>
</dbReference>
<dbReference type="Pfam" id="PF08529">
    <property type="entry name" value="NusA_N"/>
    <property type="match status" value="1"/>
</dbReference>
<keyword evidence="5 7" id="KW-0805">Transcription regulation</keyword>
<dbReference type="FunFam" id="3.30.300.20:FF:000002">
    <property type="entry name" value="Transcription termination/antitermination protein NusA"/>
    <property type="match status" value="1"/>
</dbReference>
<dbReference type="SMART" id="SM00322">
    <property type="entry name" value="KH"/>
    <property type="match status" value="2"/>
</dbReference>
<dbReference type="RefSeq" id="WP_150033198.1">
    <property type="nucleotide sequence ID" value="NZ_VWSH01000003.1"/>
</dbReference>
<dbReference type="InterPro" id="IPR030842">
    <property type="entry name" value="TF_NusA_bacterial"/>
</dbReference>
<dbReference type="GO" id="GO:0003723">
    <property type="term" value="F:RNA binding"/>
    <property type="evidence" value="ECO:0007669"/>
    <property type="project" value="UniProtKB-UniRule"/>
</dbReference>
<keyword evidence="3 7" id="KW-0889">Transcription antitermination</keyword>
<dbReference type="SUPFAM" id="SSF54814">
    <property type="entry name" value="Prokaryotic type KH domain (KH-domain type II)"/>
    <property type="match status" value="2"/>
</dbReference>
<dbReference type="GO" id="GO:0031564">
    <property type="term" value="P:transcription antitermination"/>
    <property type="evidence" value="ECO:0007669"/>
    <property type="project" value="UniProtKB-UniRule"/>
</dbReference>
<dbReference type="Gene3D" id="2.40.50.140">
    <property type="entry name" value="Nucleic acid-binding proteins"/>
    <property type="match status" value="1"/>
</dbReference>
<evidence type="ECO:0000259" key="8">
    <source>
        <dbReference type="SMART" id="SM00322"/>
    </source>
</evidence>
<dbReference type="InterPro" id="IPR025249">
    <property type="entry name" value="TF_NusA_KH_1st"/>
</dbReference>
<dbReference type="Pfam" id="PF13184">
    <property type="entry name" value="KH_NusA_1st"/>
    <property type="match status" value="1"/>
</dbReference>